<dbReference type="Pfam" id="PF01016">
    <property type="entry name" value="Ribosomal_L27"/>
    <property type="match status" value="1"/>
</dbReference>
<dbReference type="AlphaFoldDB" id="A0A2S9XEP5"/>
<evidence type="ECO:0000313" key="6">
    <source>
        <dbReference type="EMBL" id="PRP91335.1"/>
    </source>
</evidence>
<accession>A0A2S9XEP5</accession>
<dbReference type="NCBIfam" id="TIGR00062">
    <property type="entry name" value="L27"/>
    <property type="match status" value="1"/>
</dbReference>
<evidence type="ECO:0000256" key="1">
    <source>
        <dbReference type="ARBA" id="ARBA00010797"/>
    </source>
</evidence>
<dbReference type="EMBL" id="PVNK01000244">
    <property type="protein sequence ID" value="PRP91335.1"/>
    <property type="molecule type" value="Genomic_DNA"/>
</dbReference>
<comment type="caution">
    <text evidence="6">The sequence shown here is derived from an EMBL/GenBank/DDBJ whole genome shotgun (WGS) entry which is preliminary data.</text>
</comment>
<dbReference type="GO" id="GO:0006412">
    <property type="term" value="P:translation"/>
    <property type="evidence" value="ECO:0007669"/>
    <property type="project" value="InterPro"/>
</dbReference>
<dbReference type="RefSeq" id="WP_106394823.1">
    <property type="nucleotide sequence ID" value="NZ_PVNK01000244.1"/>
</dbReference>
<name>A0A2S9XEP5_9BACT</name>
<dbReference type="GO" id="GO:1990904">
    <property type="term" value="C:ribonucleoprotein complex"/>
    <property type="evidence" value="ECO:0007669"/>
    <property type="project" value="UniProtKB-KW"/>
</dbReference>
<keyword evidence="2 6" id="KW-0689">Ribosomal protein</keyword>
<keyword evidence="3" id="KW-0687">Ribonucleoprotein</keyword>
<dbReference type="PRINTS" id="PR00063">
    <property type="entry name" value="RIBOSOMALL27"/>
</dbReference>
<dbReference type="InterPro" id="IPR001684">
    <property type="entry name" value="Ribosomal_bL27"/>
</dbReference>
<sequence>MAHKKGQGSIKNGRDSNAQMRGVKIYGGQQVRAGNIIIRQVGSSFWNGEGVGRGRDYTLFAKRDGVVRFYKAGSKAQRRSYVTVDPIDQVAEAAE</sequence>
<evidence type="ECO:0000313" key="7">
    <source>
        <dbReference type="Proteomes" id="UP000237968"/>
    </source>
</evidence>
<dbReference type="PANTHER" id="PTHR15893:SF0">
    <property type="entry name" value="LARGE RIBOSOMAL SUBUNIT PROTEIN BL27M"/>
    <property type="match status" value="1"/>
</dbReference>
<dbReference type="PANTHER" id="PTHR15893">
    <property type="entry name" value="RIBOSOMAL PROTEIN L27"/>
    <property type="match status" value="1"/>
</dbReference>
<dbReference type="Proteomes" id="UP000237968">
    <property type="component" value="Unassembled WGS sequence"/>
</dbReference>
<evidence type="ECO:0000256" key="3">
    <source>
        <dbReference type="ARBA" id="ARBA00023274"/>
    </source>
</evidence>
<proteinExistence type="inferred from homology"/>
<dbReference type="SUPFAM" id="SSF110324">
    <property type="entry name" value="Ribosomal L27 protein-like"/>
    <property type="match status" value="1"/>
</dbReference>
<dbReference type="Gene3D" id="2.40.50.100">
    <property type="match status" value="1"/>
</dbReference>
<protein>
    <recommendedName>
        <fullName evidence="4">Large ribosomal subunit protein bL27</fullName>
    </recommendedName>
    <alternativeName>
        <fullName evidence="5">50S ribosomal protein L27</fullName>
    </alternativeName>
</protein>
<reference evidence="6 7" key="1">
    <citation type="submission" date="2018-03" db="EMBL/GenBank/DDBJ databases">
        <title>Draft Genome Sequences of the Obligatory Marine Myxobacteria Enhygromyxa salina SWB005.</title>
        <authorList>
            <person name="Poehlein A."/>
            <person name="Moghaddam J.A."/>
            <person name="Harms H."/>
            <person name="Alanjari M."/>
            <person name="Koenig G.M."/>
            <person name="Daniel R."/>
            <person name="Schaeberle T.F."/>
        </authorList>
    </citation>
    <scope>NUCLEOTIDE SEQUENCE [LARGE SCALE GENOMIC DNA]</scope>
    <source>
        <strain evidence="6 7">SWB005</strain>
    </source>
</reference>
<dbReference type="GO" id="GO:0005840">
    <property type="term" value="C:ribosome"/>
    <property type="evidence" value="ECO:0007669"/>
    <property type="project" value="UniProtKB-KW"/>
</dbReference>
<dbReference type="FunFam" id="2.40.50.100:FF:000060">
    <property type="entry name" value="Apicoplast ribosomal protein L27"/>
    <property type="match status" value="1"/>
</dbReference>
<gene>
    <name evidence="6" type="primary">rpmA</name>
    <name evidence="6" type="ORF">ENSA5_56010</name>
</gene>
<keyword evidence="7" id="KW-1185">Reference proteome</keyword>
<evidence type="ECO:0000256" key="2">
    <source>
        <dbReference type="ARBA" id="ARBA00022980"/>
    </source>
</evidence>
<evidence type="ECO:0000256" key="5">
    <source>
        <dbReference type="ARBA" id="ARBA00035477"/>
    </source>
</evidence>
<evidence type="ECO:0000256" key="4">
    <source>
        <dbReference type="ARBA" id="ARBA00035175"/>
    </source>
</evidence>
<comment type="similarity">
    <text evidence="1">Belongs to the bacterial ribosomal protein bL27 family.</text>
</comment>
<dbReference type="OrthoDB" id="9803474at2"/>
<organism evidence="6 7">
    <name type="scientific">Enhygromyxa salina</name>
    <dbReference type="NCBI Taxonomy" id="215803"/>
    <lineage>
        <taxon>Bacteria</taxon>
        <taxon>Pseudomonadati</taxon>
        <taxon>Myxococcota</taxon>
        <taxon>Polyangia</taxon>
        <taxon>Nannocystales</taxon>
        <taxon>Nannocystaceae</taxon>
        <taxon>Enhygromyxa</taxon>
    </lineage>
</organism>
<dbReference type="GO" id="GO:0003735">
    <property type="term" value="F:structural constituent of ribosome"/>
    <property type="evidence" value="ECO:0007669"/>
    <property type="project" value="InterPro"/>
</dbReference>